<reference evidence="1 2" key="1">
    <citation type="journal article" date="2010" name="Stand. Genomic Sci.">
        <title>Complete genome sequence of Planctomyces limnophilus type strain (Mu 290).</title>
        <authorList>
            <person name="Labutti K."/>
            <person name="Sikorski J."/>
            <person name="Schneider S."/>
            <person name="Nolan M."/>
            <person name="Lucas S."/>
            <person name="Glavina Del Rio T."/>
            <person name="Tice H."/>
            <person name="Cheng J.F."/>
            <person name="Goodwin L."/>
            <person name="Pitluck S."/>
            <person name="Liolios K."/>
            <person name="Ivanova N."/>
            <person name="Mavromatis K."/>
            <person name="Mikhailova N."/>
            <person name="Pati A."/>
            <person name="Chen A."/>
            <person name="Palaniappan K."/>
            <person name="Land M."/>
            <person name="Hauser L."/>
            <person name="Chang Y.J."/>
            <person name="Jeffries C.D."/>
            <person name="Tindall B.J."/>
            <person name="Rohde M."/>
            <person name="Goker M."/>
            <person name="Woyke T."/>
            <person name="Bristow J."/>
            <person name="Eisen J.A."/>
            <person name="Markowitz V."/>
            <person name="Hugenholtz P."/>
            <person name="Kyrpides N.C."/>
            <person name="Klenk H.P."/>
            <person name="Lapidus A."/>
        </authorList>
    </citation>
    <scope>NUCLEOTIDE SEQUENCE [LARGE SCALE GENOMIC DNA]</scope>
    <source>
        <strain evidence="2">ATCC 43296 / DSM 3776 / IFAM 1008 / 290</strain>
    </source>
</reference>
<sequence length="37" mass="4329">MRSMSANENVPLGKLAESEILQWHFSLMPIQRNRKTD</sequence>
<dbReference type="STRING" id="521674.Plim_2192"/>
<dbReference type="AlphaFoldDB" id="D5SMW3"/>
<evidence type="ECO:0000313" key="1">
    <source>
        <dbReference type="EMBL" id="ADG68018.1"/>
    </source>
</evidence>
<gene>
    <name evidence="1" type="ordered locus">Plim_2192</name>
</gene>
<proteinExistence type="predicted"/>
<dbReference type="KEGG" id="plm:Plim_2192"/>
<dbReference type="HOGENOM" id="CLU_3347064_0_0_0"/>
<name>D5SMW3_PLAL2</name>
<evidence type="ECO:0000313" key="2">
    <source>
        <dbReference type="Proteomes" id="UP000002220"/>
    </source>
</evidence>
<accession>D5SMW3</accession>
<dbReference type="Proteomes" id="UP000002220">
    <property type="component" value="Chromosome"/>
</dbReference>
<protein>
    <submittedName>
        <fullName evidence="1">Uncharacterized protein</fullName>
    </submittedName>
</protein>
<keyword evidence="2" id="KW-1185">Reference proteome</keyword>
<dbReference type="EMBL" id="CP001744">
    <property type="protein sequence ID" value="ADG68018.1"/>
    <property type="molecule type" value="Genomic_DNA"/>
</dbReference>
<organism evidence="1 2">
    <name type="scientific">Planctopirus limnophila (strain ATCC 43296 / DSM 3776 / IFAM 1008 / Mu 290)</name>
    <name type="common">Planctomyces limnophilus</name>
    <dbReference type="NCBI Taxonomy" id="521674"/>
    <lineage>
        <taxon>Bacteria</taxon>
        <taxon>Pseudomonadati</taxon>
        <taxon>Planctomycetota</taxon>
        <taxon>Planctomycetia</taxon>
        <taxon>Planctomycetales</taxon>
        <taxon>Planctomycetaceae</taxon>
        <taxon>Planctopirus</taxon>
    </lineage>
</organism>